<evidence type="ECO:0000313" key="3">
    <source>
        <dbReference type="Proteomes" id="UP000479000"/>
    </source>
</evidence>
<keyword evidence="3" id="KW-1185">Reference proteome</keyword>
<keyword evidence="1" id="KW-0472">Membrane</keyword>
<accession>A0A6H5GVS2</accession>
<feature type="transmembrane region" description="Helical" evidence="1">
    <location>
        <begin position="55"/>
        <end position="76"/>
    </location>
</feature>
<proteinExistence type="predicted"/>
<evidence type="ECO:0000256" key="1">
    <source>
        <dbReference type="SAM" id="Phobius"/>
    </source>
</evidence>
<keyword evidence="1" id="KW-1133">Transmembrane helix</keyword>
<keyword evidence="1" id="KW-0812">Transmembrane</keyword>
<dbReference type="EMBL" id="CADCXU010020490">
    <property type="protein sequence ID" value="CAB0008565.1"/>
    <property type="molecule type" value="Genomic_DNA"/>
</dbReference>
<name>A0A6H5GVS2_9HEMI</name>
<evidence type="ECO:0000313" key="2">
    <source>
        <dbReference type="EMBL" id="CAB0008565.1"/>
    </source>
</evidence>
<dbReference type="OrthoDB" id="6749631at2759"/>
<dbReference type="AlphaFoldDB" id="A0A6H5GVS2"/>
<sequence length="129" mass="14151">MSGTQRVRYMGVTLTRRLRLGDHVEEICERAKRAFFKVARLNGSGWGLTGDELLVIYRGVFLGILLYGVLAMWPVLSPRSILESKLGSAQRSTVLAGVTQLLLLHCQGAADCCGRAQGRWGRGGCLDQD</sequence>
<protein>
    <submittedName>
        <fullName evidence="2">Uncharacterized protein</fullName>
    </submittedName>
</protein>
<gene>
    <name evidence="2" type="ORF">NTEN_LOCUS13811</name>
</gene>
<organism evidence="2 3">
    <name type="scientific">Nesidiocoris tenuis</name>
    <dbReference type="NCBI Taxonomy" id="355587"/>
    <lineage>
        <taxon>Eukaryota</taxon>
        <taxon>Metazoa</taxon>
        <taxon>Ecdysozoa</taxon>
        <taxon>Arthropoda</taxon>
        <taxon>Hexapoda</taxon>
        <taxon>Insecta</taxon>
        <taxon>Pterygota</taxon>
        <taxon>Neoptera</taxon>
        <taxon>Paraneoptera</taxon>
        <taxon>Hemiptera</taxon>
        <taxon>Heteroptera</taxon>
        <taxon>Panheteroptera</taxon>
        <taxon>Cimicomorpha</taxon>
        <taxon>Miridae</taxon>
        <taxon>Dicyphina</taxon>
        <taxon>Nesidiocoris</taxon>
    </lineage>
</organism>
<reference evidence="2 3" key="1">
    <citation type="submission" date="2020-02" db="EMBL/GenBank/DDBJ databases">
        <authorList>
            <person name="Ferguson B K."/>
        </authorList>
    </citation>
    <scope>NUCLEOTIDE SEQUENCE [LARGE SCALE GENOMIC DNA]</scope>
</reference>
<dbReference type="Proteomes" id="UP000479000">
    <property type="component" value="Unassembled WGS sequence"/>
</dbReference>